<evidence type="ECO:0000259" key="7">
    <source>
        <dbReference type="Pfam" id="PF22692"/>
    </source>
</evidence>
<dbReference type="GO" id="GO:0071978">
    <property type="term" value="P:bacterial-type flagellum-dependent swarming motility"/>
    <property type="evidence" value="ECO:0007669"/>
    <property type="project" value="TreeGrafter"/>
</dbReference>
<comment type="caution">
    <text evidence="8">The sequence shown here is derived from an EMBL/GenBank/DDBJ whole genome shotgun (WGS) entry which is preliminary data.</text>
</comment>
<dbReference type="PROSITE" id="PS00588">
    <property type="entry name" value="FLAGELLA_BB_ROD"/>
    <property type="match status" value="1"/>
</dbReference>
<sequence>MIIAMYSGVAGMSAHQTKLNVIGNNIANVNTNGFKSSRMTFSDVFYQNLQNASAPTANSGGVNSNQLGYGSKVGSIDVVNTIAGGADTGRALDVYINGEGYLPVKGNDGTVKYTRVGNLKFDTQGNLTDANGNMVLGIPIDATGIAQLSEDGTTNAQNLTAINVPPADLEKYTGIAIGINGEITGIKEGDPVFTGAAGTGWFKSVEIDPGSFYNGSVTMTKNPTLKFTAATVPIAGITVADAALPQTANLKGPLTLTKTIDATTSAITYTLSGTDTSEAVVGPITGTLGSGTVTFKVPNTATPSEMVDFTVSVDATLAPGASTIGTVEISPQTYTVSVYNEGGVLQKIDITQAQVDDWDEGENFTIGDMTFTIADKTKFLPTSEGTTIGKVGPGNGTPVTLAYLAVAKFANADGLNQDGDGYTLQSANSGEATIAMAGTKGTGNLRTSALEMSNVDLAREFTDMIIAQRGFQANTRMITVSDSILEELINLKR</sequence>
<comment type="function">
    <text evidence="4">A flexible structure which links the flagellar filament to the drive apparatus in the basal body.</text>
</comment>
<dbReference type="OrthoDB" id="9804559at2"/>
<dbReference type="InterPro" id="IPR010930">
    <property type="entry name" value="Flg_bb/hook_C_dom"/>
</dbReference>
<comment type="subcellular location">
    <subcellularLocation>
        <location evidence="1 4">Bacterial flagellum basal body</location>
    </subcellularLocation>
</comment>
<organism evidence="8 9">
    <name type="scientific">Acetobacterium bakii</name>
    <dbReference type="NCBI Taxonomy" id="52689"/>
    <lineage>
        <taxon>Bacteria</taxon>
        <taxon>Bacillati</taxon>
        <taxon>Bacillota</taxon>
        <taxon>Clostridia</taxon>
        <taxon>Eubacteriales</taxon>
        <taxon>Eubacteriaceae</taxon>
        <taxon>Acetobacterium</taxon>
    </lineage>
</organism>
<dbReference type="InterPro" id="IPR020013">
    <property type="entry name" value="Flagellar_FlgE/F/G"/>
</dbReference>
<dbReference type="InterPro" id="IPR037925">
    <property type="entry name" value="FlgE/F/G-like"/>
</dbReference>
<evidence type="ECO:0000259" key="6">
    <source>
        <dbReference type="Pfam" id="PF06429"/>
    </source>
</evidence>
<dbReference type="EMBL" id="LGYO01000011">
    <property type="protein sequence ID" value="KNZ42629.1"/>
    <property type="molecule type" value="Genomic_DNA"/>
</dbReference>
<comment type="similarity">
    <text evidence="2 4">Belongs to the flagella basal body rod proteins family.</text>
</comment>
<dbReference type="GO" id="GO:0009424">
    <property type="term" value="C:bacterial-type flagellum hook"/>
    <property type="evidence" value="ECO:0007669"/>
    <property type="project" value="TreeGrafter"/>
</dbReference>
<reference evidence="9" key="1">
    <citation type="submission" date="2015-07" db="EMBL/GenBank/DDBJ databases">
        <title>Draft genome sequence of Acetobacterium bakii DSM 8293, a potential psychrophilic chemical producer through syngas fermentation.</title>
        <authorList>
            <person name="Song Y."/>
            <person name="Hwang S."/>
            <person name="Cho B.-K."/>
        </authorList>
    </citation>
    <scope>NUCLEOTIDE SEQUENCE [LARGE SCALE GENOMIC DNA]</scope>
    <source>
        <strain evidence="9">DSM 8239</strain>
    </source>
</reference>
<dbReference type="PANTHER" id="PTHR30435:SF1">
    <property type="entry name" value="FLAGELLAR HOOK PROTEIN FLGE"/>
    <property type="match status" value="1"/>
</dbReference>
<dbReference type="Pfam" id="PF22692">
    <property type="entry name" value="LlgE_F_G_D1"/>
    <property type="match status" value="1"/>
</dbReference>
<feature type="domain" description="Flagellar basal body rod protein N-terminal" evidence="5">
    <location>
        <begin position="5"/>
        <end position="35"/>
    </location>
</feature>
<dbReference type="PANTHER" id="PTHR30435">
    <property type="entry name" value="FLAGELLAR PROTEIN"/>
    <property type="match status" value="1"/>
</dbReference>
<dbReference type="Pfam" id="PF00460">
    <property type="entry name" value="Flg_bb_rod"/>
    <property type="match status" value="1"/>
</dbReference>
<dbReference type="NCBIfam" id="TIGR03506">
    <property type="entry name" value="FlgEFG_subfam"/>
    <property type="match status" value="1"/>
</dbReference>
<evidence type="ECO:0000256" key="1">
    <source>
        <dbReference type="ARBA" id="ARBA00004117"/>
    </source>
</evidence>
<keyword evidence="9" id="KW-1185">Reference proteome</keyword>
<dbReference type="SUPFAM" id="SSF117143">
    <property type="entry name" value="Flagellar hook protein flgE"/>
    <property type="match status" value="1"/>
</dbReference>
<evidence type="ECO:0000256" key="2">
    <source>
        <dbReference type="ARBA" id="ARBA00009677"/>
    </source>
</evidence>
<dbReference type="PATRIC" id="fig|52689.4.peg.221"/>
<protein>
    <recommendedName>
        <fullName evidence="4">Flagellar hook protein FlgE</fullName>
    </recommendedName>
</protein>
<dbReference type="Pfam" id="PF06429">
    <property type="entry name" value="Flg_bbr_C"/>
    <property type="match status" value="1"/>
</dbReference>
<evidence type="ECO:0000256" key="3">
    <source>
        <dbReference type="ARBA" id="ARBA00023143"/>
    </source>
</evidence>
<dbReference type="RefSeq" id="WP_050739392.1">
    <property type="nucleotide sequence ID" value="NZ_LGYO01000011.1"/>
</dbReference>
<evidence type="ECO:0000313" key="8">
    <source>
        <dbReference type="EMBL" id="KNZ42629.1"/>
    </source>
</evidence>
<accession>A0A0L6U278</accession>
<dbReference type="InterPro" id="IPR001444">
    <property type="entry name" value="Flag_bb_rod_N"/>
</dbReference>
<dbReference type="Proteomes" id="UP000036873">
    <property type="component" value="Unassembled WGS sequence"/>
</dbReference>
<dbReference type="GO" id="GO:0009425">
    <property type="term" value="C:bacterial-type flagellum basal body"/>
    <property type="evidence" value="ECO:0007669"/>
    <property type="project" value="UniProtKB-SubCell"/>
</dbReference>
<evidence type="ECO:0000256" key="4">
    <source>
        <dbReference type="RuleBase" id="RU362116"/>
    </source>
</evidence>
<dbReference type="InterPro" id="IPR019776">
    <property type="entry name" value="Flagellar_basal_body_rod_CS"/>
</dbReference>
<gene>
    <name evidence="8" type="ORF">AKG39_05655</name>
</gene>
<proteinExistence type="inferred from homology"/>
<name>A0A0L6U278_9FIRM</name>
<feature type="domain" description="Flagellar hook protein FlgE/F/G-like D1" evidence="7">
    <location>
        <begin position="96"/>
        <end position="184"/>
    </location>
</feature>
<evidence type="ECO:0000313" key="9">
    <source>
        <dbReference type="Proteomes" id="UP000036873"/>
    </source>
</evidence>
<dbReference type="GO" id="GO:0005829">
    <property type="term" value="C:cytosol"/>
    <property type="evidence" value="ECO:0007669"/>
    <property type="project" value="TreeGrafter"/>
</dbReference>
<dbReference type="AlphaFoldDB" id="A0A0L6U278"/>
<evidence type="ECO:0000259" key="5">
    <source>
        <dbReference type="Pfam" id="PF00460"/>
    </source>
</evidence>
<keyword evidence="3 4" id="KW-0975">Bacterial flagellum</keyword>
<dbReference type="InterPro" id="IPR053967">
    <property type="entry name" value="LlgE_F_G-like_D1"/>
</dbReference>
<feature type="domain" description="Flagellar basal-body/hook protein C-terminal" evidence="6">
    <location>
        <begin position="448"/>
        <end position="491"/>
    </location>
</feature>
<dbReference type="STRING" id="52689.AKG39_05655"/>